<dbReference type="GeneID" id="38781328"/>
<protein>
    <submittedName>
        <fullName evidence="1">Uncharacterized protein</fullName>
    </submittedName>
</protein>
<name>A0A401GQA0_9APHY</name>
<gene>
    <name evidence="1" type="ORF">SCP_0603900</name>
</gene>
<dbReference type="EMBL" id="BFAD01000006">
    <property type="protein sequence ID" value="GBE84411.1"/>
    <property type="molecule type" value="Genomic_DNA"/>
</dbReference>
<keyword evidence="2" id="KW-1185">Reference proteome</keyword>
<accession>A0A401GQA0</accession>
<evidence type="ECO:0000313" key="1">
    <source>
        <dbReference type="EMBL" id="GBE84411.1"/>
    </source>
</evidence>
<evidence type="ECO:0000313" key="2">
    <source>
        <dbReference type="Proteomes" id="UP000287166"/>
    </source>
</evidence>
<sequence length="55" mass="6333">MIPLILSETTLFYFTLARSSDGDDDDLLNKIKNWSKKIPYDWDELPGETAGVFDH</sequence>
<dbReference type="InParanoid" id="A0A401GQA0"/>
<organism evidence="1 2">
    <name type="scientific">Sparassis crispa</name>
    <dbReference type="NCBI Taxonomy" id="139825"/>
    <lineage>
        <taxon>Eukaryota</taxon>
        <taxon>Fungi</taxon>
        <taxon>Dikarya</taxon>
        <taxon>Basidiomycota</taxon>
        <taxon>Agaricomycotina</taxon>
        <taxon>Agaricomycetes</taxon>
        <taxon>Polyporales</taxon>
        <taxon>Sparassidaceae</taxon>
        <taxon>Sparassis</taxon>
    </lineage>
</organism>
<dbReference type="RefSeq" id="XP_027615324.1">
    <property type="nucleotide sequence ID" value="XM_027759523.1"/>
</dbReference>
<dbReference type="AlphaFoldDB" id="A0A401GQA0"/>
<dbReference type="Proteomes" id="UP000287166">
    <property type="component" value="Unassembled WGS sequence"/>
</dbReference>
<proteinExistence type="predicted"/>
<reference evidence="1 2" key="1">
    <citation type="journal article" date="2018" name="Sci. Rep.">
        <title>Genome sequence of the cauliflower mushroom Sparassis crispa (Hanabiratake) and its association with beneficial usage.</title>
        <authorList>
            <person name="Kiyama R."/>
            <person name="Furutani Y."/>
            <person name="Kawaguchi K."/>
            <person name="Nakanishi T."/>
        </authorList>
    </citation>
    <scope>NUCLEOTIDE SEQUENCE [LARGE SCALE GENOMIC DNA]</scope>
</reference>
<comment type="caution">
    <text evidence="1">The sequence shown here is derived from an EMBL/GenBank/DDBJ whole genome shotgun (WGS) entry which is preliminary data.</text>
</comment>